<comment type="caution">
    <text evidence="2">The sequence shown here is derived from an EMBL/GenBank/DDBJ whole genome shotgun (WGS) entry which is preliminary data.</text>
</comment>
<dbReference type="OrthoDB" id="438440at2759"/>
<dbReference type="Gene3D" id="3.40.50.1820">
    <property type="entry name" value="alpha/beta hydrolase"/>
    <property type="match status" value="1"/>
</dbReference>
<dbReference type="InterPro" id="IPR029058">
    <property type="entry name" value="AB_hydrolase_fold"/>
</dbReference>
<name>A0A835ICJ3_9MAGN</name>
<proteinExistence type="predicted"/>
<organism evidence="2 3">
    <name type="scientific">Coptis chinensis</name>
    <dbReference type="NCBI Taxonomy" id="261450"/>
    <lineage>
        <taxon>Eukaryota</taxon>
        <taxon>Viridiplantae</taxon>
        <taxon>Streptophyta</taxon>
        <taxon>Embryophyta</taxon>
        <taxon>Tracheophyta</taxon>
        <taxon>Spermatophyta</taxon>
        <taxon>Magnoliopsida</taxon>
        <taxon>Ranunculales</taxon>
        <taxon>Ranunculaceae</taxon>
        <taxon>Coptidoideae</taxon>
        <taxon>Coptis</taxon>
    </lineage>
</organism>
<dbReference type="SUPFAM" id="SSF53474">
    <property type="entry name" value="alpha/beta-Hydrolases"/>
    <property type="match status" value="1"/>
</dbReference>
<sequence>MLYTHTLFGLNWQGNLHVASVFGGKDSVQLTGPEVACELKYLLRLLTLCWHFSKKPFPLFLEETGYSQEDVLLQEPKAGQLAQLVPFHHTVVREGGVSDLTLGYAHCGMVAAARWIAKLATPCLIKALGENQDYKIKIVGHSLGGGTAALLTYALREQRDFSAATCVAFAPAACMTWDLAESGKDFITSVVNGADLVPTFSAASVDDLRSEVTASAWLNDLRNQIEHTRILSTVYRSASALGSRLPSIASAREKVTGAEGILRPVSNGTLVVIKGARNVAQAAWSRPALNISSWSCMGARHRVTTASANLTEGGKSSNLSETPSETAELLLASHEATATTENNELPLSTPEGTEWNSEIGLHTDIEADDDNGEDLVSDSRHEDLMTEVELWHKIEQGIYQQTEGEIDDVAEEIREEEETTIAKVDESAAESLVLQMKEKHRFYPPGKIMHIINFHPEEGEIESGGVNSDGMTDNKKPELKVGIFLTPRSLYSKLRLTQTMISDHFMPVYRRQIGQLISELEKQELDVNC</sequence>
<evidence type="ECO:0000259" key="1">
    <source>
        <dbReference type="Pfam" id="PF01764"/>
    </source>
</evidence>
<dbReference type="EMBL" id="JADFTS010000003">
    <property type="protein sequence ID" value="KAF9615036.1"/>
    <property type="molecule type" value="Genomic_DNA"/>
</dbReference>
<dbReference type="Proteomes" id="UP000631114">
    <property type="component" value="Unassembled WGS sequence"/>
</dbReference>
<dbReference type="PANTHER" id="PTHR46023">
    <property type="entry name" value="LIPASE CLASS 3 PROTEIN-LIKE"/>
    <property type="match status" value="1"/>
</dbReference>
<dbReference type="AlphaFoldDB" id="A0A835ICJ3"/>
<keyword evidence="3" id="KW-1185">Reference proteome</keyword>
<dbReference type="Pfam" id="PF01764">
    <property type="entry name" value="Lipase_3"/>
    <property type="match status" value="1"/>
</dbReference>
<dbReference type="PANTHER" id="PTHR46023:SF5">
    <property type="entry name" value="OS02G0780700 PROTEIN"/>
    <property type="match status" value="1"/>
</dbReference>
<protein>
    <recommendedName>
        <fullName evidence="1">Fungal lipase-type domain-containing protein</fullName>
    </recommendedName>
</protein>
<dbReference type="InterPro" id="IPR002921">
    <property type="entry name" value="Fungal_lipase-type"/>
</dbReference>
<evidence type="ECO:0000313" key="2">
    <source>
        <dbReference type="EMBL" id="KAF9615036.1"/>
    </source>
</evidence>
<feature type="domain" description="Fungal lipase-type" evidence="1">
    <location>
        <begin position="93"/>
        <end position="202"/>
    </location>
</feature>
<dbReference type="CDD" id="cd00519">
    <property type="entry name" value="Lipase_3"/>
    <property type="match status" value="1"/>
</dbReference>
<dbReference type="GO" id="GO:0006629">
    <property type="term" value="P:lipid metabolic process"/>
    <property type="evidence" value="ECO:0007669"/>
    <property type="project" value="InterPro"/>
</dbReference>
<gene>
    <name evidence="2" type="ORF">IFM89_021607</name>
</gene>
<reference evidence="2 3" key="1">
    <citation type="submission" date="2020-10" db="EMBL/GenBank/DDBJ databases">
        <title>The Coptis chinensis genome and diversification of protoberbering-type alkaloids.</title>
        <authorList>
            <person name="Wang B."/>
            <person name="Shu S."/>
            <person name="Song C."/>
            <person name="Liu Y."/>
        </authorList>
    </citation>
    <scope>NUCLEOTIDE SEQUENCE [LARGE SCALE GENOMIC DNA]</scope>
    <source>
        <strain evidence="2">HL-2020</strain>
        <tissue evidence="2">Leaf</tissue>
    </source>
</reference>
<evidence type="ECO:0000313" key="3">
    <source>
        <dbReference type="Proteomes" id="UP000631114"/>
    </source>
</evidence>
<accession>A0A835ICJ3</accession>